<protein>
    <submittedName>
        <fullName evidence="1">Uncharacterized protein</fullName>
    </submittedName>
</protein>
<gene>
    <name evidence="1" type="ORF">METZ01_LOCUS408274</name>
</gene>
<sequence>MKIIFFGAGYCSRFIIPNLPKDFDIICTHNKVIKKERFDAKFNLTRIKIDDFFKKKEFYFEKTTHVLNSIPPDKNGDLILKKFKNLLSKNSKSIKWYGFFSST</sequence>
<reference evidence="1" key="1">
    <citation type="submission" date="2018-05" db="EMBL/GenBank/DDBJ databases">
        <authorList>
            <person name="Lanie J.A."/>
            <person name="Ng W.-L."/>
            <person name="Kazmierczak K.M."/>
            <person name="Andrzejewski T.M."/>
            <person name="Davidsen T.M."/>
            <person name="Wayne K.J."/>
            <person name="Tettelin H."/>
            <person name="Glass J.I."/>
            <person name="Rusch D."/>
            <person name="Podicherti R."/>
            <person name="Tsui H.-C.T."/>
            <person name="Winkler M.E."/>
        </authorList>
    </citation>
    <scope>NUCLEOTIDE SEQUENCE</scope>
</reference>
<organism evidence="1">
    <name type="scientific">marine metagenome</name>
    <dbReference type="NCBI Taxonomy" id="408172"/>
    <lineage>
        <taxon>unclassified sequences</taxon>
        <taxon>metagenomes</taxon>
        <taxon>ecological metagenomes</taxon>
    </lineage>
</organism>
<accession>A0A382WAB5</accession>
<dbReference type="AlphaFoldDB" id="A0A382WAB5"/>
<proteinExistence type="predicted"/>
<feature type="non-terminal residue" evidence="1">
    <location>
        <position position="103"/>
    </location>
</feature>
<dbReference type="EMBL" id="UINC01158079">
    <property type="protein sequence ID" value="SVD55420.1"/>
    <property type="molecule type" value="Genomic_DNA"/>
</dbReference>
<evidence type="ECO:0000313" key="1">
    <source>
        <dbReference type="EMBL" id="SVD55420.1"/>
    </source>
</evidence>
<dbReference type="Gene3D" id="3.40.50.720">
    <property type="entry name" value="NAD(P)-binding Rossmann-like Domain"/>
    <property type="match status" value="1"/>
</dbReference>
<name>A0A382WAB5_9ZZZZ</name>